<organism evidence="10 11">
    <name type="scientific">Aurantimonas aggregata</name>
    <dbReference type="NCBI Taxonomy" id="2047720"/>
    <lineage>
        <taxon>Bacteria</taxon>
        <taxon>Pseudomonadati</taxon>
        <taxon>Pseudomonadota</taxon>
        <taxon>Alphaproteobacteria</taxon>
        <taxon>Hyphomicrobiales</taxon>
        <taxon>Aurantimonadaceae</taxon>
        <taxon>Aurantimonas</taxon>
    </lineage>
</organism>
<dbReference type="RefSeq" id="WP_163043142.1">
    <property type="nucleotide sequence ID" value="NZ_JAAAMJ010000003.1"/>
</dbReference>
<protein>
    <recommendedName>
        <fullName evidence="8">Tryptophan--tRNA ligase</fullName>
        <ecNumber evidence="8">6.1.1.2</ecNumber>
    </recommendedName>
    <alternativeName>
        <fullName evidence="8">Tryptophanyl-tRNA synthetase</fullName>
        <shortName evidence="8">TrpRS</shortName>
    </alternativeName>
</protein>
<evidence type="ECO:0000256" key="9">
    <source>
        <dbReference type="RuleBase" id="RU363036"/>
    </source>
</evidence>
<evidence type="ECO:0000256" key="7">
    <source>
        <dbReference type="ARBA" id="ARBA00049929"/>
    </source>
</evidence>
<keyword evidence="11" id="KW-1185">Reference proteome</keyword>
<evidence type="ECO:0000256" key="1">
    <source>
        <dbReference type="ARBA" id="ARBA00005594"/>
    </source>
</evidence>
<name>A0A6L9MFM9_9HYPH</name>
<evidence type="ECO:0000313" key="10">
    <source>
        <dbReference type="EMBL" id="NDV86400.1"/>
    </source>
</evidence>
<dbReference type="PANTHER" id="PTHR43766">
    <property type="entry name" value="TRYPTOPHAN--TRNA LIGASE, MITOCHONDRIAL"/>
    <property type="match status" value="1"/>
</dbReference>
<dbReference type="SUPFAM" id="SSF52374">
    <property type="entry name" value="Nucleotidylyl transferase"/>
    <property type="match status" value="1"/>
</dbReference>
<dbReference type="Gene3D" id="3.40.50.620">
    <property type="entry name" value="HUPs"/>
    <property type="match status" value="1"/>
</dbReference>
<dbReference type="GO" id="GO:0006436">
    <property type="term" value="P:tryptophanyl-tRNA aminoacylation"/>
    <property type="evidence" value="ECO:0007669"/>
    <property type="project" value="UniProtKB-UniRule"/>
</dbReference>
<dbReference type="PANTHER" id="PTHR43766:SF1">
    <property type="entry name" value="TRYPTOPHAN--TRNA LIGASE, MITOCHONDRIAL"/>
    <property type="match status" value="1"/>
</dbReference>
<keyword evidence="2 8" id="KW-0436">Ligase</keyword>
<dbReference type="Gene3D" id="1.10.240.10">
    <property type="entry name" value="Tyrosyl-Transfer RNA Synthetase"/>
    <property type="match status" value="1"/>
</dbReference>
<feature type="binding site" evidence="8">
    <location>
        <position position="137"/>
    </location>
    <ligand>
        <name>L-tryptophan</name>
        <dbReference type="ChEBI" id="CHEBI:57912"/>
    </ligand>
</feature>
<keyword evidence="4 8" id="KW-0067">ATP-binding</keyword>
<dbReference type="InterPro" id="IPR024109">
    <property type="entry name" value="Trp-tRNA-ligase_bac-type"/>
</dbReference>
<dbReference type="GO" id="GO:0005829">
    <property type="term" value="C:cytosol"/>
    <property type="evidence" value="ECO:0007669"/>
    <property type="project" value="TreeGrafter"/>
</dbReference>
<dbReference type="NCBIfam" id="TIGR00233">
    <property type="entry name" value="trpS"/>
    <property type="match status" value="1"/>
</dbReference>
<accession>A0A6L9MFM9</accession>
<dbReference type="InterPro" id="IPR001412">
    <property type="entry name" value="aa-tRNA-synth_I_CS"/>
</dbReference>
<dbReference type="GO" id="GO:0005524">
    <property type="term" value="F:ATP binding"/>
    <property type="evidence" value="ECO:0007669"/>
    <property type="project" value="UniProtKB-UniRule"/>
</dbReference>
<feature type="binding site" evidence="8">
    <location>
        <begin position="13"/>
        <end position="15"/>
    </location>
    <ligand>
        <name>ATP</name>
        <dbReference type="ChEBI" id="CHEBI:30616"/>
    </ligand>
</feature>
<feature type="binding site" evidence="8">
    <location>
        <begin position="149"/>
        <end position="151"/>
    </location>
    <ligand>
        <name>ATP</name>
        <dbReference type="ChEBI" id="CHEBI:30616"/>
    </ligand>
</feature>
<sequence>MSAISPRVFSGVQPTGNLHLGNYLGAIRKFVALQESHDCLYCVVDLHAITAQLVHDDLPGQIRSITAAFLAAGIDPARHIVFNQSRVSGHAELAWIFNCVARIGWMNRMTQFKEKAGKDRENASLGLLAYPSLMAADILLYRATQVPVGDDQKQHLELTRDIAAKFNNDFSQKIAAAGLGVPMAMGDETVNGYFPITEPLIDGPATRVMSLKDGAKKMSKSDPSDLSRINLTDDAEAIARKIRKAKTDPDALPSELEGLAGRPEADNLVGIYAALAERPKADILAEFGGRQFSEFKPALVDLAVETLGPVTSEMRRLMADPGHIDAVLKDGGERAGAIAERTMKDVKQIIGLLDD</sequence>
<dbReference type="CDD" id="cd00806">
    <property type="entry name" value="TrpRS_core"/>
    <property type="match status" value="1"/>
</dbReference>
<feature type="short sequence motif" description="'HIGH' region" evidence="8">
    <location>
        <begin position="14"/>
        <end position="22"/>
    </location>
</feature>
<dbReference type="HAMAP" id="MF_00140_B">
    <property type="entry name" value="Trp_tRNA_synth_B"/>
    <property type="match status" value="1"/>
</dbReference>
<feature type="binding site" evidence="8">
    <location>
        <begin position="21"/>
        <end position="22"/>
    </location>
    <ligand>
        <name>ATP</name>
        <dbReference type="ChEBI" id="CHEBI:30616"/>
    </ligand>
</feature>
<evidence type="ECO:0000256" key="5">
    <source>
        <dbReference type="ARBA" id="ARBA00022917"/>
    </source>
</evidence>
<dbReference type="Proteomes" id="UP000476332">
    <property type="component" value="Unassembled WGS sequence"/>
</dbReference>
<comment type="caution">
    <text evidence="10">The sequence shown here is derived from an EMBL/GenBank/DDBJ whole genome shotgun (WGS) entry which is preliminary data.</text>
</comment>
<dbReference type="InterPro" id="IPR002306">
    <property type="entry name" value="Trp-tRNA-ligase"/>
</dbReference>
<evidence type="ECO:0000256" key="6">
    <source>
        <dbReference type="ARBA" id="ARBA00023146"/>
    </source>
</evidence>
<dbReference type="Pfam" id="PF00579">
    <property type="entry name" value="tRNA-synt_1b"/>
    <property type="match status" value="1"/>
</dbReference>
<evidence type="ECO:0000256" key="2">
    <source>
        <dbReference type="ARBA" id="ARBA00022598"/>
    </source>
</evidence>
<keyword evidence="6 8" id="KW-0030">Aminoacyl-tRNA synthetase</keyword>
<dbReference type="PROSITE" id="PS00178">
    <property type="entry name" value="AA_TRNA_LIGASE_I"/>
    <property type="match status" value="1"/>
</dbReference>
<dbReference type="InterPro" id="IPR050203">
    <property type="entry name" value="Trp-tRNA_synthetase"/>
</dbReference>
<feature type="binding site" evidence="8">
    <location>
        <position position="208"/>
    </location>
    <ligand>
        <name>ATP</name>
        <dbReference type="ChEBI" id="CHEBI:30616"/>
    </ligand>
</feature>
<dbReference type="GO" id="GO:0004830">
    <property type="term" value="F:tryptophan-tRNA ligase activity"/>
    <property type="evidence" value="ECO:0007669"/>
    <property type="project" value="UniProtKB-UniRule"/>
</dbReference>
<comment type="subcellular location">
    <subcellularLocation>
        <location evidence="8">Cytoplasm</location>
    </subcellularLocation>
</comment>
<comment type="catalytic activity">
    <reaction evidence="7 8">
        <text>tRNA(Trp) + L-tryptophan + ATP = L-tryptophyl-tRNA(Trp) + AMP + diphosphate + H(+)</text>
        <dbReference type="Rhea" id="RHEA:24080"/>
        <dbReference type="Rhea" id="RHEA-COMP:9671"/>
        <dbReference type="Rhea" id="RHEA-COMP:9705"/>
        <dbReference type="ChEBI" id="CHEBI:15378"/>
        <dbReference type="ChEBI" id="CHEBI:30616"/>
        <dbReference type="ChEBI" id="CHEBI:33019"/>
        <dbReference type="ChEBI" id="CHEBI:57912"/>
        <dbReference type="ChEBI" id="CHEBI:78442"/>
        <dbReference type="ChEBI" id="CHEBI:78535"/>
        <dbReference type="ChEBI" id="CHEBI:456215"/>
        <dbReference type="EC" id="6.1.1.2"/>
    </reaction>
</comment>
<dbReference type="InterPro" id="IPR014729">
    <property type="entry name" value="Rossmann-like_a/b/a_fold"/>
</dbReference>
<reference evidence="10 11" key="1">
    <citation type="submission" date="2020-01" db="EMBL/GenBank/DDBJ databases">
        <title>Genomes of bacteria type strains.</title>
        <authorList>
            <person name="Chen J."/>
            <person name="Zhu S."/>
            <person name="Chen J."/>
        </authorList>
    </citation>
    <scope>NUCLEOTIDE SEQUENCE [LARGE SCALE GENOMIC DNA]</scope>
    <source>
        <strain evidence="10 11">KCTC 52919</strain>
    </source>
</reference>
<keyword evidence="3 8" id="KW-0547">Nucleotide-binding</keyword>
<comment type="function">
    <text evidence="8">Catalyzes the attachment of tryptophan to tRNA(Trp).</text>
</comment>
<evidence type="ECO:0000313" key="11">
    <source>
        <dbReference type="Proteomes" id="UP000476332"/>
    </source>
</evidence>
<keyword evidence="8" id="KW-0963">Cytoplasm</keyword>
<proteinExistence type="inferred from homology"/>
<dbReference type="AlphaFoldDB" id="A0A6L9MFM9"/>
<comment type="subunit">
    <text evidence="8">Homodimer.</text>
</comment>
<dbReference type="PRINTS" id="PR01039">
    <property type="entry name" value="TRNASYNTHTRP"/>
</dbReference>
<feature type="short sequence motif" description="'KMSKS' region" evidence="8">
    <location>
        <begin position="217"/>
        <end position="221"/>
    </location>
</feature>
<comment type="similarity">
    <text evidence="1 8 9">Belongs to the class-I aminoacyl-tRNA synthetase family.</text>
</comment>
<evidence type="ECO:0000256" key="8">
    <source>
        <dbReference type="HAMAP-Rule" id="MF_00140"/>
    </source>
</evidence>
<gene>
    <name evidence="8 10" type="primary">trpS</name>
    <name evidence="10" type="ORF">GTW51_06775</name>
</gene>
<dbReference type="EC" id="6.1.1.2" evidence="8"/>
<evidence type="ECO:0000256" key="4">
    <source>
        <dbReference type="ARBA" id="ARBA00022840"/>
    </source>
</evidence>
<dbReference type="EMBL" id="JAAAMJ010000003">
    <property type="protein sequence ID" value="NDV86400.1"/>
    <property type="molecule type" value="Genomic_DNA"/>
</dbReference>
<evidence type="ECO:0000256" key="3">
    <source>
        <dbReference type="ARBA" id="ARBA00022741"/>
    </source>
</evidence>
<keyword evidence="5 8" id="KW-0648">Protein biosynthesis</keyword>
<feature type="binding site" evidence="8">
    <location>
        <begin position="217"/>
        <end position="221"/>
    </location>
    <ligand>
        <name>ATP</name>
        <dbReference type="ChEBI" id="CHEBI:30616"/>
    </ligand>
</feature>
<dbReference type="InterPro" id="IPR002305">
    <property type="entry name" value="aa-tRNA-synth_Ic"/>
</dbReference>